<comment type="caution">
    <text evidence="3">The sequence shown here is derived from an EMBL/GenBank/DDBJ whole genome shotgun (WGS) entry which is preliminary data.</text>
</comment>
<evidence type="ECO:0000256" key="1">
    <source>
        <dbReference type="SAM" id="SignalP"/>
    </source>
</evidence>
<dbReference type="PANTHER" id="PTHR46801:SF2">
    <property type="entry name" value="LIPOPOLYSACCHARIDE-BINDING PROTEIN"/>
    <property type="match status" value="1"/>
</dbReference>
<dbReference type="Gene3D" id="3.15.10.10">
    <property type="entry name" value="Bactericidal permeability-increasing protein, domain 1"/>
    <property type="match status" value="2"/>
</dbReference>
<dbReference type="SUPFAM" id="SSF55394">
    <property type="entry name" value="Bactericidal permeability-increasing protein, BPI"/>
    <property type="match status" value="3"/>
</dbReference>
<dbReference type="Gramene" id="rna15352">
    <property type="protein sequence ID" value="RHN67194.1"/>
    <property type="gene ID" value="gene15352"/>
</dbReference>
<evidence type="ECO:0000313" key="4">
    <source>
        <dbReference type="Proteomes" id="UP000265566"/>
    </source>
</evidence>
<dbReference type="InterPro" id="IPR001124">
    <property type="entry name" value="Lipid-bd_serum_glycop_C"/>
</dbReference>
<dbReference type="Pfam" id="PF02886">
    <property type="entry name" value="LBP_BPI_CETP_C"/>
    <property type="match status" value="1"/>
</dbReference>
<dbReference type="Pfam" id="PF01273">
    <property type="entry name" value="LBP_BPI_CETP"/>
    <property type="match status" value="1"/>
</dbReference>
<proteinExistence type="predicted"/>
<protein>
    <submittedName>
        <fullName evidence="3">Putative bactericidal permeability-increasing protein, alpha/beta</fullName>
    </submittedName>
</protein>
<dbReference type="SMART" id="SM00329">
    <property type="entry name" value="BPI2"/>
    <property type="match status" value="1"/>
</dbReference>
<dbReference type="EMBL" id="PSQE01000003">
    <property type="protein sequence ID" value="RHN67194.1"/>
    <property type="molecule type" value="Genomic_DNA"/>
</dbReference>
<dbReference type="InterPro" id="IPR045897">
    <property type="entry name" value="BPI/LBP_pln"/>
</dbReference>
<gene>
    <name evidence="3" type="ORF">MtrunA17_Chr3g0100111</name>
</gene>
<name>A0A396IS45_MEDTR</name>
<sequence>MTLLNLFFLLHLILIPTSGYVQPFKDGFISGVISNKGLDFAKDLLIEKCIETIVLLKLPKIENTAYVPLVGNAKVTLSDIMIKDVQVNDSSVIIRESGIVVVFSAATVDLSMKWKYTVSSWLIPFGISGSGTASIKRIEHGTLMRSTHQGYKLTSPDQHLNGIIKITFRKIKQSIHSETRPLLGLSCNYLSRGSRAHILLADPYPINLKSTSHIKKPNKIQIPTPTNSLYLRNQFLQTKISNNTFKKTILLNKIQKLMKLLNLFFLSHLLLIPTIASNQPFEDGFISGVISNKGLDFAKDLLIEKGIETIVFVKLPKIENTAYVPLVGNAKVTLSDIMIKDVQVNTSNIMIGESGIVVVVTGAIVDLSMKWKYTVSSWLLPFGISDSGTASIKVTGMQVGLTLNLKSKDGTLKLSLLDHGCYVGDLSIKLDGGAAWLYQLLVDAFQDIIASSVEEAISDQITEGIVKLDNILQALPKQVSLDKTVSLNVSFVGNPVLSNSSIAIAINGLFARTSEVFVPQSYKNGFKVSSACGGLPKMIKVSIHEDVFKSASLVYFNAGKLQMVIDELHDQALLNTAGWRFIVPQLYKRYPNDDMQINISASSPPVIQVSYQDIGATLSVDITIDVLEGGEIIPVACISVDVSASCGVEIIGNNLSGSLKLQQFSAYLKWSKIGKLHIRLIQSLISSVLKTAVLPYLNHQLKSLPLPNIDGYGFQNTVILYNYPWISLCSDFSFTEDDYYFIQHSNYVS</sequence>
<reference evidence="4" key="1">
    <citation type="journal article" date="2018" name="Nat. Plants">
        <title>Whole-genome landscape of Medicago truncatula symbiotic genes.</title>
        <authorList>
            <person name="Pecrix Y."/>
            <person name="Staton S.E."/>
            <person name="Sallet E."/>
            <person name="Lelandais-Briere C."/>
            <person name="Moreau S."/>
            <person name="Carrere S."/>
            <person name="Blein T."/>
            <person name="Jardinaud M.F."/>
            <person name="Latrasse D."/>
            <person name="Zouine M."/>
            <person name="Zahm M."/>
            <person name="Kreplak J."/>
            <person name="Mayjonade B."/>
            <person name="Satge C."/>
            <person name="Perez M."/>
            <person name="Cauet S."/>
            <person name="Marande W."/>
            <person name="Chantry-Darmon C."/>
            <person name="Lopez-Roques C."/>
            <person name="Bouchez O."/>
            <person name="Berard A."/>
            <person name="Debelle F."/>
            <person name="Munos S."/>
            <person name="Bendahmane A."/>
            <person name="Berges H."/>
            <person name="Niebel A."/>
            <person name="Buitink J."/>
            <person name="Frugier F."/>
            <person name="Benhamed M."/>
            <person name="Crespi M."/>
            <person name="Gouzy J."/>
            <person name="Gamas P."/>
        </authorList>
    </citation>
    <scope>NUCLEOTIDE SEQUENCE [LARGE SCALE GENOMIC DNA]</scope>
    <source>
        <strain evidence="4">cv. Jemalong A17</strain>
    </source>
</reference>
<dbReference type="GO" id="GO:0008289">
    <property type="term" value="F:lipid binding"/>
    <property type="evidence" value="ECO:0007669"/>
    <property type="project" value="InterPro"/>
</dbReference>
<dbReference type="PANTHER" id="PTHR46801">
    <property type="entry name" value="OS06G0309200 PROTEIN"/>
    <property type="match status" value="1"/>
</dbReference>
<evidence type="ECO:0000259" key="2">
    <source>
        <dbReference type="SMART" id="SM00329"/>
    </source>
</evidence>
<feature type="signal peptide" evidence="1">
    <location>
        <begin position="1"/>
        <end position="19"/>
    </location>
</feature>
<organism evidence="3 4">
    <name type="scientific">Medicago truncatula</name>
    <name type="common">Barrel medic</name>
    <name type="synonym">Medicago tribuloides</name>
    <dbReference type="NCBI Taxonomy" id="3880"/>
    <lineage>
        <taxon>Eukaryota</taxon>
        <taxon>Viridiplantae</taxon>
        <taxon>Streptophyta</taxon>
        <taxon>Embryophyta</taxon>
        <taxon>Tracheophyta</taxon>
        <taxon>Spermatophyta</taxon>
        <taxon>Magnoliopsida</taxon>
        <taxon>eudicotyledons</taxon>
        <taxon>Gunneridae</taxon>
        <taxon>Pentapetalae</taxon>
        <taxon>rosids</taxon>
        <taxon>fabids</taxon>
        <taxon>Fabales</taxon>
        <taxon>Fabaceae</taxon>
        <taxon>Papilionoideae</taxon>
        <taxon>50 kb inversion clade</taxon>
        <taxon>NPAAA clade</taxon>
        <taxon>Hologalegina</taxon>
        <taxon>IRL clade</taxon>
        <taxon>Trifolieae</taxon>
        <taxon>Medicago</taxon>
    </lineage>
</organism>
<evidence type="ECO:0000313" key="3">
    <source>
        <dbReference type="EMBL" id="RHN67194.1"/>
    </source>
</evidence>
<keyword evidence="1" id="KW-0732">Signal</keyword>
<feature type="domain" description="Lipid-binding serum glycoprotein C-terminal" evidence="2">
    <location>
        <begin position="533"/>
        <end position="730"/>
    </location>
</feature>
<dbReference type="InterPro" id="IPR017943">
    <property type="entry name" value="Bactericidal_perm-incr_a/b_dom"/>
</dbReference>
<dbReference type="AlphaFoldDB" id="A0A396IS45"/>
<accession>A0A396IS45</accession>
<dbReference type="Proteomes" id="UP000265566">
    <property type="component" value="Chromosome 3"/>
</dbReference>
<dbReference type="InterPro" id="IPR017942">
    <property type="entry name" value="Lipid-bd_serum_glycop_N"/>
</dbReference>
<dbReference type="Gene3D" id="3.15.20.10">
    <property type="entry name" value="Bactericidal permeability-increasing protein, domain 2"/>
    <property type="match status" value="1"/>
</dbReference>
<feature type="chain" id="PRO_5017268932" evidence="1">
    <location>
        <begin position="20"/>
        <end position="749"/>
    </location>
</feature>